<dbReference type="STRING" id="345632.GPICK_03790"/>
<name>A0A0B5BL68_9BACT</name>
<dbReference type="Proteomes" id="UP000057609">
    <property type="component" value="Chromosome"/>
</dbReference>
<accession>A0A0B5BL68</accession>
<dbReference type="InterPro" id="IPR016024">
    <property type="entry name" value="ARM-type_fold"/>
</dbReference>
<evidence type="ECO:0008006" key="3">
    <source>
        <dbReference type="Google" id="ProtNLM"/>
    </source>
</evidence>
<proteinExistence type="predicted"/>
<gene>
    <name evidence="1" type="ORF">GPICK_03790</name>
</gene>
<dbReference type="KEGG" id="gpi:GPICK_03790"/>
<reference evidence="1 2" key="1">
    <citation type="journal article" date="2015" name="Genome Announc.">
        <title>Complete Genome of Geobacter pickeringii G13T, a Metal-Reducing Isolate from Sedimentary Kaolin Deposits.</title>
        <authorList>
            <person name="Badalamenti J.P."/>
            <person name="Bond D.R."/>
        </authorList>
    </citation>
    <scope>NUCLEOTIDE SEQUENCE [LARGE SCALE GENOMIC DNA]</scope>
    <source>
        <strain evidence="1 2">G13</strain>
    </source>
</reference>
<dbReference type="AlphaFoldDB" id="A0A0B5BL68"/>
<dbReference type="OrthoDB" id="5397193at2"/>
<organism evidence="1 2">
    <name type="scientific">Geobacter pickeringii</name>
    <dbReference type="NCBI Taxonomy" id="345632"/>
    <lineage>
        <taxon>Bacteria</taxon>
        <taxon>Pseudomonadati</taxon>
        <taxon>Thermodesulfobacteriota</taxon>
        <taxon>Desulfuromonadia</taxon>
        <taxon>Geobacterales</taxon>
        <taxon>Geobacteraceae</taxon>
        <taxon>Geobacter</taxon>
    </lineage>
</organism>
<dbReference type="RefSeq" id="WP_039745245.1">
    <property type="nucleotide sequence ID" value="NZ_CP009788.1"/>
</dbReference>
<keyword evidence="2" id="KW-1185">Reference proteome</keyword>
<dbReference type="HOGENOM" id="CLU_2069756_0_0_7"/>
<evidence type="ECO:0000313" key="2">
    <source>
        <dbReference type="Proteomes" id="UP000057609"/>
    </source>
</evidence>
<evidence type="ECO:0000313" key="1">
    <source>
        <dbReference type="EMBL" id="AJE04801.1"/>
    </source>
</evidence>
<dbReference type="EMBL" id="CP009788">
    <property type="protein sequence ID" value="AJE04801.1"/>
    <property type="molecule type" value="Genomic_DNA"/>
</dbReference>
<protein>
    <recommendedName>
        <fullName evidence="3">DUF2019 domain-containing protein</fullName>
    </recommendedName>
</protein>
<dbReference type="SUPFAM" id="SSF48371">
    <property type="entry name" value="ARM repeat"/>
    <property type="match status" value="1"/>
</dbReference>
<sequence>MVDERLERLLHRFAAAASLHAAAVEAMDEEGARHHAAIVQRLYGEIVRCGAEGREELVLLAERGGGPVAGMAAVYSLRHAPERCVPVLRRLAGEPGLLGFRASVALDRWERGEWELE</sequence>